<organism evidence="1 2">
    <name type="scientific">Chaenocephalus aceratus</name>
    <name type="common">Blackfin icefish</name>
    <name type="synonym">Chaenichthys aceratus</name>
    <dbReference type="NCBI Taxonomy" id="36190"/>
    <lineage>
        <taxon>Eukaryota</taxon>
        <taxon>Metazoa</taxon>
        <taxon>Chordata</taxon>
        <taxon>Craniata</taxon>
        <taxon>Vertebrata</taxon>
        <taxon>Euteleostomi</taxon>
        <taxon>Actinopterygii</taxon>
        <taxon>Neopterygii</taxon>
        <taxon>Teleostei</taxon>
        <taxon>Neoteleostei</taxon>
        <taxon>Acanthomorphata</taxon>
        <taxon>Eupercaria</taxon>
        <taxon>Perciformes</taxon>
        <taxon>Notothenioidei</taxon>
        <taxon>Channichthyidae</taxon>
        <taxon>Chaenocephalus</taxon>
    </lineage>
</organism>
<proteinExistence type="predicted"/>
<dbReference type="Proteomes" id="UP001057452">
    <property type="component" value="Chromosome 10"/>
</dbReference>
<evidence type="ECO:0000313" key="2">
    <source>
        <dbReference type="Proteomes" id="UP001057452"/>
    </source>
</evidence>
<sequence>MTAWTSIQPGNSPPARSKYLTAGYLICHERTEERQTLSPSAACLTLSFSFLVRVIVSTTLQSVSLTFTEFDSFGS</sequence>
<reference evidence="1" key="1">
    <citation type="submission" date="2022-05" db="EMBL/GenBank/DDBJ databases">
        <title>Chromosome-level genome of Chaenocephalus aceratus.</title>
        <authorList>
            <person name="Park H."/>
        </authorList>
    </citation>
    <scope>NUCLEOTIDE SEQUENCE</scope>
    <source>
        <strain evidence="1">KU_202001</strain>
    </source>
</reference>
<keyword evidence="2" id="KW-1185">Reference proteome</keyword>
<gene>
    <name evidence="1" type="ORF">KUCAC02_004103</name>
</gene>
<comment type="caution">
    <text evidence="1">The sequence shown here is derived from an EMBL/GenBank/DDBJ whole genome shotgun (WGS) entry which is preliminary data.</text>
</comment>
<dbReference type="EMBL" id="CM043794">
    <property type="protein sequence ID" value="KAI4818803.1"/>
    <property type="molecule type" value="Genomic_DNA"/>
</dbReference>
<protein>
    <submittedName>
        <fullName evidence="1">Uncharacterized protein</fullName>
    </submittedName>
</protein>
<name>A0ACB9WYI6_CHAAC</name>
<accession>A0ACB9WYI6</accession>
<evidence type="ECO:0000313" key="1">
    <source>
        <dbReference type="EMBL" id="KAI4818803.1"/>
    </source>
</evidence>